<feature type="domain" description="NADH:quinone oxidoreductase/Mrp antiporter transmembrane" evidence="19">
    <location>
        <begin position="20"/>
        <end position="275"/>
    </location>
</feature>
<dbReference type="InterPro" id="IPR050175">
    <property type="entry name" value="Complex_I_Subunit_2"/>
</dbReference>
<dbReference type="AlphaFoldDB" id="A0A059P0H3"/>
<dbReference type="InterPro" id="IPR001750">
    <property type="entry name" value="ND/Mrp_TM"/>
</dbReference>
<feature type="transmembrane region" description="Helical" evidence="18">
    <location>
        <begin position="53"/>
        <end position="76"/>
    </location>
</feature>
<keyword evidence="10 18" id="KW-1278">Translocase</keyword>
<feature type="transmembrane region" description="Helical" evidence="18">
    <location>
        <begin position="88"/>
        <end position="108"/>
    </location>
</feature>
<dbReference type="RefSeq" id="YP_008757543.1">
    <property type="nucleotide sequence ID" value="NC_022670.1"/>
</dbReference>
<evidence type="ECO:0000313" key="20">
    <source>
        <dbReference type="EMBL" id="ADQ64008.1"/>
    </source>
</evidence>
<dbReference type="CTD" id="4536"/>
<evidence type="ECO:0000256" key="3">
    <source>
        <dbReference type="ARBA" id="ARBA00007012"/>
    </source>
</evidence>
<evidence type="ECO:0000256" key="7">
    <source>
        <dbReference type="ARBA" id="ARBA00022660"/>
    </source>
</evidence>
<dbReference type="PANTHER" id="PTHR46552">
    <property type="entry name" value="NADH-UBIQUINONE OXIDOREDUCTASE CHAIN 2"/>
    <property type="match status" value="1"/>
</dbReference>
<keyword evidence="13 18" id="KW-0520">NAD</keyword>
<keyword evidence="8 18" id="KW-0812">Transmembrane</keyword>
<comment type="function">
    <text evidence="18">Core subunit of the mitochondrial membrane respiratory chain NADH dehydrogenase (Complex I) which catalyzes electron transfer from NADH through the respiratory chain, using ubiquinone as an electron acceptor. Essential for the catalytic activity and assembly of complex I.</text>
</comment>
<dbReference type="GO" id="GO:0006120">
    <property type="term" value="P:mitochondrial electron transport, NADH to ubiquinone"/>
    <property type="evidence" value="ECO:0007669"/>
    <property type="project" value="InterPro"/>
</dbReference>
<dbReference type="GO" id="GO:0008137">
    <property type="term" value="F:NADH dehydrogenase (ubiquinone) activity"/>
    <property type="evidence" value="ECO:0007669"/>
    <property type="project" value="UniProtKB-EC"/>
</dbReference>
<evidence type="ECO:0000256" key="13">
    <source>
        <dbReference type="ARBA" id="ARBA00023027"/>
    </source>
</evidence>
<dbReference type="GO" id="GO:0005743">
    <property type="term" value="C:mitochondrial inner membrane"/>
    <property type="evidence" value="ECO:0007669"/>
    <property type="project" value="UniProtKB-SubCell"/>
</dbReference>
<organism evidence="20">
    <name type="scientific">Brachyrhynchus hsiaoi</name>
    <dbReference type="NCBI Taxonomy" id="928820"/>
    <lineage>
        <taxon>Eukaryota</taxon>
        <taxon>Metazoa</taxon>
        <taxon>Ecdysozoa</taxon>
        <taxon>Arthropoda</taxon>
        <taxon>Hexapoda</taxon>
        <taxon>Insecta</taxon>
        <taxon>Pterygota</taxon>
        <taxon>Neoptera</taxon>
        <taxon>Paraneoptera</taxon>
        <taxon>Hemiptera</taxon>
        <taxon>Heteroptera</taxon>
        <taxon>Panheteroptera</taxon>
        <taxon>Pentatomomorpha</taxon>
        <taxon>Aradoidea</taxon>
        <taxon>Aradidae</taxon>
        <taxon>Mezirinae</taxon>
        <taxon>Brachyrhynchus</taxon>
    </lineage>
</organism>
<evidence type="ECO:0000256" key="15">
    <source>
        <dbReference type="ARBA" id="ARBA00023128"/>
    </source>
</evidence>
<evidence type="ECO:0000256" key="18">
    <source>
        <dbReference type="RuleBase" id="RU003403"/>
    </source>
</evidence>
<accession>A0A059P0H3</accession>
<dbReference type="EC" id="7.1.1.2" evidence="4 18"/>
<evidence type="ECO:0000256" key="1">
    <source>
        <dbReference type="ARBA" id="ARBA00003257"/>
    </source>
</evidence>
<evidence type="ECO:0000256" key="8">
    <source>
        <dbReference type="ARBA" id="ARBA00022692"/>
    </source>
</evidence>
<keyword evidence="6" id="KW-0813">Transport</keyword>
<dbReference type="GeneID" id="17427322"/>
<keyword evidence="16 18" id="KW-0472">Membrane</keyword>
<evidence type="ECO:0000256" key="17">
    <source>
        <dbReference type="ARBA" id="ARBA00049551"/>
    </source>
</evidence>
<dbReference type="InterPro" id="IPR003917">
    <property type="entry name" value="NADH_UbQ_OxRdtase_chain2"/>
</dbReference>
<keyword evidence="9 18" id="KW-0999">Mitochondrion inner membrane</keyword>
<protein>
    <recommendedName>
        <fullName evidence="5 18">NADH-ubiquinone oxidoreductase chain 2</fullName>
        <ecNumber evidence="4 18">7.1.1.2</ecNumber>
    </recommendedName>
</protein>
<evidence type="ECO:0000256" key="12">
    <source>
        <dbReference type="ARBA" id="ARBA00022989"/>
    </source>
</evidence>
<dbReference type="Pfam" id="PF00361">
    <property type="entry name" value="Proton_antipo_M"/>
    <property type="match status" value="1"/>
</dbReference>
<evidence type="ECO:0000256" key="4">
    <source>
        <dbReference type="ARBA" id="ARBA00012944"/>
    </source>
</evidence>
<feature type="transmembrane region" description="Helical" evidence="18">
    <location>
        <begin position="305"/>
        <end position="324"/>
    </location>
</feature>
<evidence type="ECO:0000256" key="5">
    <source>
        <dbReference type="ARBA" id="ARBA00021008"/>
    </source>
</evidence>
<feature type="transmembrane region" description="Helical" evidence="18">
    <location>
        <begin position="190"/>
        <end position="208"/>
    </location>
</feature>
<keyword evidence="15 18" id="KW-0496">Mitochondrion</keyword>
<evidence type="ECO:0000256" key="6">
    <source>
        <dbReference type="ARBA" id="ARBA00022448"/>
    </source>
</evidence>
<keyword evidence="7 18" id="KW-0679">Respiratory chain</keyword>
<name>A0A059P0H3_9HEMI</name>
<keyword evidence="12 18" id="KW-1133">Transmembrane helix</keyword>
<comment type="similarity">
    <text evidence="3 18">Belongs to the complex I subunit 2 family.</text>
</comment>
<keyword evidence="11 18" id="KW-0249">Electron transport</keyword>
<feature type="transmembrane region" description="Helical" evidence="18">
    <location>
        <begin position="21"/>
        <end position="41"/>
    </location>
</feature>
<evidence type="ECO:0000256" key="16">
    <source>
        <dbReference type="ARBA" id="ARBA00023136"/>
    </source>
</evidence>
<keyword evidence="14 18" id="KW-0830">Ubiquinone</keyword>
<reference evidence="20" key="1">
    <citation type="journal article" date="2016" name="Mitochondrial DNA">
        <title>Complete mitochondrial genome of the flat bug Brachyrhynchus hsiaoi (Hemiptera: Aradidae).</title>
        <authorList>
            <person name="Li H."/>
            <person name="Shi A."/>
            <person name="Song F."/>
            <person name="Cai W."/>
        </authorList>
    </citation>
    <scope>NUCLEOTIDE SEQUENCE</scope>
</reference>
<geneLocation type="mitochondrion" evidence="20"/>
<evidence type="ECO:0000256" key="9">
    <source>
        <dbReference type="ARBA" id="ARBA00022792"/>
    </source>
</evidence>
<feature type="transmembrane region" description="Helical" evidence="18">
    <location>
        <begin position="128"/>
        <end position="155"/>
    </location>
</feature>
<gene>
    <name evidence="20" type="primary">ND2</name>
</gene>
<comment type="catalytic activity">
    <reaction evidence="17 18">
        <text>a ubiquinone + NADH + 5 H(+)(in) = a ubiquinol + NAD(+) + 4 H(+)(out)</text>
        <dbReference type="Rhea" id="RHEA:29091"/>
        <dbReference type="Rhea" id="RHEA-COMP:9565"/>
        <dbReference type="Rhea" id="RHEA-COMP:9566"/>
        <dbReference type="ChEBI" id="CHEBI:15378"/>
        <dbReference type="ChEBI" id="CHEBI:16389"/>
        <dbReference type="ChEBI" id="CHEBI:17976"/>
        <dbReference type="ChEBI" id="CHEBI:57540"/>
        <dbReference type="ChEBI" id="CHEBI:57945"/>
        <dbReference type="EC" id="7.1.1.2"/>
    </reaction>
</comment>
<sequence length="326" mass="37113">MNIKTMMTSLTLSTLMVMSSTNWLGMWISMEINMISFIPMMKMNNKESSKSMMVYFLAQSIGSSLMLYSLVSMWLLSPGNYSSTLMNLMTFSLMIKAGMVPAHTWMVVTMNNLDWMKCLTLMTWQKLAPLSVMYTTIHNSSIVLMMICINILVGSIGGINQTSLRKIMAYSSISHMSWMTAMMLFSKMAWFIYLMAYSIMSVLIVLLLNKENLMYINQLSMTNNMNKLLISINLLSMAGMPPLMGFIPKWMAIQGLIEENMIILTLILTMSSLITLTFYLSIIYPMLMISVITNKISMTNTEQKFTVMTIVSTMLPLMLTYNAFNL</sequence>
<evidence type="ECO:0000256" key="11">
    <source>
        <dbReference type="ARBA" id="ARBA00022982"/>
    </source>
</evidence>
<evidence type="ECO:0000256" key="2">
    <source>
        <dbReference type="ARBA" id="ARBA00004448"/>
    </source>
</evidence>
<dbReference type="EMBL" id="HQ441232">
    <property type="protein sequence ID" value="ADQ64008.1"/>
    <property type="molecule type" value="Genomic_DNA"/>
</dbReference>
<comment type="subcellular location">
    <subcellularLocation>
        <location evidence="2 18">Mitochondrion inner membrane</location>
        <topology evidence="2 18">Multi-pass membrane protein</topology>
    </subcellularLocation>
</comment>
<evidence type="ECO:0000256" key="10">
    <source>
        <dbReference type="ARBA" id="ARBA00022967"/>
    </source>
</evidence>
<evidence type="ECO:0000259" key="19">
    <source>
        <dbReference type="Pfam" id="PF00361"/>
    </source>
</evidence>
<proteinExistence type="inferred from homology"/>
<evidence type="ECO:0000256" key="14">
    <source>
        <dbReference type="ARBA" id="ARBA00023075"/>
    </source>
</evidence>
<feature type="transmembrane region" description="Helical" evidence="18">
    <location>
        <begin position="228"/>
        <end position="247"/>
    </location>
</feature>
<dbReference type="PANTHER" id="PTHR46552:SF1">
    <property type="entry name" value="NADH-UBIQUINONE OXIDOREDUCTASE CHAIN 2"/>
    <property type="match status" value="1"/>
</dbReference>
<comment type="function">
    <text evidence="1">Core subunit of the mitochondrial membrane respiratory chain NADH dehydrogenase (Complex I) that is believed to belong to the minimal assembly required for catalysis. Complex I functions in the transfer of electrons from NADH to the respiratory chain. The immediate electron acceptor for the enzyme is believed to be ubiquinone.</text>
</comment>
<dbReference type="PRINTS" id="PR01436">
    <property type="entry name" value="NADHDHGNASE2"/>
</dbReference>
<feature type="transmembrane region" description="Helical" evidence="18">
    <location>
        <begin position="262"/>
        <end position="284"/>
    </location>
</feature>